<gene>
    <name evidence="3" type="ORF">A4R26_32340</name>
</gene>
<dbReference type="Pfam" id="PF19404">
    <property type="entry name" value="DUF5977"/>
    <property type="match status" value="1"/>
</dbReference>
<feature type="chain" id="PRO_5013342947" description="DUF5977 domain-containing protein" evidence="1">
    <location>
        <begin position="29"/>
        <end position="1200"/>
    </location>
</feature>
<evidence type="ECO:0000259" key="2">
    <source>
        <dbReference type="Pfam" id="PF19404"/>
    </source>
</evidence>
<organism evidence="3 4">
    <name type="scientific">Niastella populi</name>
    <dbReference type="NCBI Taxonomy" id="550983"/>
    <lineage>
        <taxon>Bacteria</taxon>
        <taxon>Pseudomonadati</taxon>
        <taxon>Bacteroidota</taxon>
        <taxon>Chitinophagia</taxon>
        <taxon>Chitinophagales</taxon>
        <taxon>Chitinophagaceae</taxon>
        <taxon>Niastella</taxon>
    </lineage>
</organism>
<dbReference type="InterPro" id="IPR046020">
    <property type="entry name" value="DUF5977"/>
</dbReference>
<name>A0A1V9EH75_9BACT</name>
<dbReference type="Proteomes" id="UP000192276">
    <property type="component" value="Unassembled WGS sequence"/>
</dbReference>
<comment type="caution">
    <text evidence="3">The sequence shown here is derived from an EMBL/GenBank/DDBJ whole genome shotgun (WGS) entry which is preliminary data.</text>
</comment>
<dbReference type="STRING" id="550983.A4R26_32340"/>
<dbReference type="EMBL" id="LWBP01000256">
    <property type="protein sequence ID" value="OQP45304.1"/>
    <property type="molecule type" value="Genomic_DNA"/>
</dbReference>
<feature type="signal peptide" evidence="1">
    <location>
        <begin position="1"/>
        <end position="28"/>
    </location>
</feature>
<accession>A0A1V9EH75</accession>
<evidence type="ECO:0000256" key="1">
    <source>
        <dbReference type="SAM" id="SignalP"/>
    </source>
</evidence>
<evidence type="ECO:0000313" key="4">
    <source>
        <dbReference type="Proteomes" id="UP000192276"/>
    </source>
</evidence>
<protein>
    <recommendedName>
        <fullName evidence="2">DUF5977 domain-containing protein</fullName>
    </recommendedName>
</protein>
<dbReference type="RefSeq" id="WP_081171711.1">
    <property type="nucleotide sequence ID" value="NZ_LWBP01000256.1"/>
</dbReference>
<keyword evidence="4" id="KW-1185">Reference proteome</keyword>
<proteinExistence type="predicted"/>
<evidence type="ECO:0000313" key="3">
    <source>
        <dbReference type="EMBL" id="OQP45304.1"/>
    </source>
</evidence>
<feature type="domain" description="DUF5977" evidence="2">
    <location>
        <begin position="1136"/>
        <end position="1199"/>
    </location>
</feature>
<reference evidence="4" key="1">
    <citation type="submission" date="2016-04" db="EMBL/GenBank/DDBJ databases">
        <authorList>
            <person name="Chen L."/>
            <person name="Zhuang W."/>
            <person name="Wang G."/>
        </authorList>
    </citation>
    <scope>NUCLEOTIDE SEQUENCE [LARGE SCALE GENOMIC DNA]</scope>
    <source>
        <strain evidence="4">208</strain>
    </source>
</reference>
<sequence length="1200" mass="136098">MFRFVALYALKRAVLFLPLVSFYFNANAQVLSAHPTVPSIGIAGGKQAIEVANDLYNGKLNVSIPVYDYQFEGIDFPIVLNYVGGNGIKPDEVPGWVGSGWALEAGGYVHRTVRGKPDEARDWETEIIAPSEPNDIAKKKTKLNNTFFNYLSNYGLLNTNSNWYTQAYAESLKPSGPFFPYPAGQSEFYNSNPIVDLAPDEFTFSCGGISGKFYLNHQNKWVVVANDGKKYDVEIGMEDQTLVDYISQFTGWRVLYKAPQIIKRITLTSSDGIRYSFGNIWPNSQLSEQRFDYSHTSAVLPVNFLDRFPPELAVDGNESATLCEIVPHTWHITRIENRKTGSVISFDYKQQGVTFYKTKYAWGRVPFSGNGTIVHTNSYVSWDDPDNSWDYHYLSSVSKVLNIGYTLTAINFPDGVKMTFNSSLSTQLSTNEDVMTSENCGYYSFEDIHFFPGIYAQKNSLLQLDNIQVSHDGQVKKEIAFSYVLSGGQRLQLDKISSRAGTQAANEYKFTYNNAVSLPAYAAGRNDHWGYFNDQDFFASVPGPYNFTNLSTYASYREPNEVKGKAEILTNIKYPDGGLVEFIYESHKYSKTRTLENVTDLQADKEAGGVRIAKMKYYSAANQLEYEKLFEYTNPVTKFSSGVLATPIQKYLVQDSYGYNFEAAGYNPTCYEGNNVTYTYVIEKQAGNGRTLYEYTNYDNGRNDAPPIGSNAPERTRFPYAYVHNAFKRGKPISIKVYPENSQQPIKETLFHYTHETSEADKEEVRSVYAIPYSPLIYASVSERIYPDHLISKEEKTYSGSSAISNKRFFTYDTYGNIKEILTYDSKGERDRQLFKYCYEYNAPNGPDPTVRGISYLNGLGIRDGLIEALTIHEQANGSNPVIVGGECYEYKQSDPFIDKRYKLNLVDPVPYTPSFWSVISNNTWFVKSNLYTQPDATYHFYDVKGNPLMIAPKSGPRESYIYDHDNTLLVAKILNAEYILVTGTQNMYRKEFYYEGFETWLLNGTILPYAGVNCYYGDFTVSYVPPNAKNYVVDYRYYDGTRWRYVKKPYTHSMALTEGVAIDEVRVYAENAQMTTYTHSPLVGVTSETDKNGKTVFYGYDAHNRLNAIYDEDKNITKAWCYNQAGQRENCFTPYGNDRMAKVFTKDNCSSGTGASMEYVVKAGVYVSLKSKEEANRQALLDLNHNGQNYVNQHASCTP</sequence>
<dbReference type="AlphaFoldDB" id="A0A1V9EH75"/>
<dbReference type="OrthoDB" id="680656at2"/>
<keyword evidence="1" id="KW-0732">Signal</keyword>